<dbReference type="CDD" id="cd14814">
    <property type="entry name" value="Peptidase_M15"/>
    <property type="match status" value="1"/>
</dbReference>
<dbReference type="SUPFAM" id="SSF55166">
    <property type="entry name" value="Hedgehog/DD-peptidase"/>
    <property type="match status" value="1"/>
</dbReference>
<keyword evidence="4" id="KW-1185">Reference proteome</keyword>
<dbReference type="GO" id="GO:0006508">
    <property type="term" value="P:proteolysis"/>
    <property type="evidence" value="ECO:0007669"/>
    <property type="project" value="InterPro"/>
</dbReference>
<feature type="region of interest" description="Disordered" evidence="1">
    <location>
        <begin position="27"/>
        <end position="47"/>
    </location>
</feature>
<sequence>MEQQVPTASVTSPVTAPLTRRALRAARAAGATPTTVATVPSPVPAPVSSPVPAVVSARRHDSVHTPTHDPVPSPAHDAVPSPALPVLVPVAPRVLTRRELRALAAAQHGAATAATDDAPHADAATSERVLRTVRTHAGGDGDTLVLRPVEVHTHAADAVRGGTVRSRRELRAATAPVAPVRRRRAGRAGVLSALVAATVVVPVVHGLGDDEAPAAGTAAAAATTQLPSTVTALTAPADAPAVPPALASAPASRSLEAASRSEARSPLPGCSGVVASSSPSNGLVPQSDLCTLWDGTTEIRADAAVALAGLNEAYAARFGEDLCLVSGYRTLAQQRAVKAAKGGLAATPGKSNHGWGLAVDICSAATTGAKWEWLNENAGVFGWENPDWAQPGGSGPYERWHWEYLTGVKADGEYYGS</sequence>
<organism evidence="3 4">
    <name type="scientific">Cellulomonas marina</name>
    <dbReference type="NCBI Taxonomy" id="988821"/>
    <lineage>
        <taxon>Bacteria</taxon>
        <taxon>Bacillati</taxon>
        <taxon>Actinomycetota</taxon>
        <taxon>Actinomycetes</taxon>
        <taxon>Micrococcales</taxon>
        <taxon>Cellulomonadaceae</taxon>
        <taxon>Cellulomonas</taxon>
    </lineage>
</organism>
<name>A0A1I0V241_9CELL</name>
<feature type="compositionally biased region" description="Low complexity" evidence="1">
    <location>
        <begin position="27"/>
        <end position="40"/>
    </location>
</feature>
<feature type="region of interest" description="Disordered" evidence="1">
    <location>
        <begin position="253"/>
        <end position="282"/>
    </location>
</feature>
<feature type="region of interest" description="Disordered" evidence="1">
    <location>
        <begin position="59"/>
        <end position="78"/>
    </location>
</feature>
<dbReference type="PANTHER" id="PTHR34385">
    <property type="entry name" value="D-ALANYL-D-ALANINE CARBOXYPEPTIDASE"/>
    <property type="match status" value="1"/>
</dbReference>
<dbReference type="InterPro" id="IPR009045">
    <property type="entry name" value="Zn_M74/Hedgehog-like"/>
</dbReference>
<dbReference type="InterPro" id="IPR052179">
    <property type="entry name" value="DD-CPase-like"/>
</dbReference>
<keyword evidence="3" id="KW-0378">Hydrolase</keyword>
<accession>A0A1I0V241</accession>
<gene>
    <name evidence="3" type="ORF">SAMN05421867_10186</name>
</gene>
<evidence type="ECO:0000256" key="1">
    <source>
        <dbReference type="SAM" id="MobiDB-lite"/>
    </source>
</evidence>
<feature type="domain" description="D-alanyl-D-alanine carboxypeptidase-like core" evidence="2">
    <location>
        <begin position="298"/>
        <end position="405"/>
    </location>
</feature>
<dbReference type="Gene3D" id="3.30.1380.10">
    <property type="match status" value="1"/>
</dbReference>
<dbReference type="Proteomes" id="UP000199012">
    <property type="component" value="Unassembled WGS sequence"/>
</dbReference>
<reference evidence="3 4" key="1">
    <citation type="submission" date="2016-10" db="EMBL/GenBank/DDBJ databases">
        <authorList>
            <person name="de Groot N.N."/>
        </authorList>
    </citation>
    <scope>NUCLEOTIDE SEQUENCE [LARGE SCALE GENOMIC DNA]</scope>
    <source>
        <strain evidence="3 4">CGMCC 4.6945</strain>
    </source>
</reference>
<dbReference type="AlphaFoldDB" id="A0A1I0V241"/>
<evidence type="ECO:0000313" key="4">
    <source>
        <dbReference type="Proteomes" id="UP000199012"/>
    </source>
</evidence>
<protein>
    <submittedName>
        <fullName evidence="3">D-alanyl-D-alanine carboxypeptidase</fullName>
    </submittedName>
</protein>
<dbReference type="EMBL" id="FOKA01000001">
    <property type="protein sequence ID" value="SFA70097.1"/>
    <property type="molecule type" value="Genomic_DNA"/>
</dbReference>
<evidence type="ECO:0000259" key="2">
    <source>
        <dbReference type="Pfam" id="PF02557"/>
    </source>
</evidence>
<feature type="compositionally biased region" description="Low complexity" evidence="1">
    <location>
        <begin position="253"/>
        <end position="268"/>
    </location>
</feature>
<proteinExistence type="predicted"/>
<dbReference type="STRING" id="988821.SAMN05421867_10186"/>
<dbReference type="PANTHER" id="PTHR34385:SF1">
    <property type="entry name" value="PEPTIDOGLYCAN L-ALANYL-D-GLUTAMATE ENDOPEPTIDASE CWLK"/>
    <property type="match status" value="1"/>
</dbReference>
<dbReference type="GO" id="GO:0004180">
    <property type="term" value="F:carboxypeptidase activity"/>
    <property type="evidence" value="ECO:0007669"/>
    <property type="project" value="UniProtKB-KW"/>
</dbReference>
<dbReference type="Pfam" id="PF02557">
    <property type="entry name" value="VanY"/>
    <property type="match status" value="1"/>
</dbReference>
<keyword evidence="3" id="KW-0121">Carboxypeptidase</keyword>
<evidence type="ECO:0000313" key="3">
    <source>
        <dbReference type="EMBL" id="SFA70097.1"/>
    </source>
</evidence>
<dbReference type="InterPro" id="IPR003709">
    <property type="entry name" value="VanY-like_core_dom"/>
</dbReference>
<keyword evidence="3" id="KW-0645">Protease</keyword>